<reference evidence="10" key="1">
    <citation type="submission" date="2017-09" db="EMBL/GenBank/DDBJ databases">
        <title>Depth-based differentiation of microbial function through sediment-hosted aquifers and enrichment of novel symbionts in the deep terrestrial subsurface.</title>
        <authorList>
            <person name="Probst A.J."/>
            <person name="Ladd B."/>
            <person name="Jarett J.K."/>
            <person name="Geller-Mcgrath D.E."/>
            <person name="Sieber C.M.K."/>
            <person name="Emerson J.B."/>
            <person name="Anantharaman K."/>
            <person name="Thomas B.C."/>
            <person name="Malmstrom R."/>
            <person name="Stieglmeier M."/>
            <person name="Klingl A."/>
            <person name="Woyke T."/>
            <person name="Ryan C.M."/>
            <person name="Banfield J.F."/>
        </authorList>
    </citation>
    <scope>NUCLEOTIDE SEQUENCE [LARGE SCALE GENOMIC DNA]</scope>
</reference>
<dbReference type="InterPro" id="IPR035901">
    <property type="entry name" value="GIY-YIG_endonuc_sf"/>
</dbReference>
<evidence type="ECO:0000256" key="4">
    <source>
        <dbReference type="ARBA" id="ARBA00022881"/>
    </source>
</evidence>
<dbReference type="FunFam" id="3.40.1440.10:FF:000001">
    <property type="entry name" value="UvrABC system protein C"/>
    <property type="match status" value="1"/>
</dbReference>
<dbReference type="InterPro" id="IPR047296">
    <property type="entry name" value="GIY-YIG_UvrC_Cho"/>
</dbReference>
<dbReference type="PROSITE" id="PS50164">
    <property type="entry name" value="GIY_YIG"/>
    <property type="match status" value="1"/>
</dbReference>
<evidence type="ECO:0000256" key="2">
    <source>
        <dbReference type="ARBA" id="ARBA00022763"/>
    </source>
</evidence>
<name>A0A2M6WWL5_9BACT</name>
<keyword evidence="3" id="KW-0228">DNA excision</keyword>
<proteinExistence type="predicted"/>
<evidence type="ECO:0000256" key="1">
    <source>
        <dbReference type="ARBA" id="ARBA00022490"/>
    </source>
</evidence>
<dbReference type="Pfam" id="PF08459">
    <property type="entry name" value="UvrC_RNaseH_dom"/>
    <property type="match status" value="1"/>
</dbReference>
<dbReference type="PROSITE" id="PS50151">
    <property type="entry name" value="UVR"/>
    <property type="match status" value="1"/>
</dbReference>
<feature type="domain" description="UvrC family homology region profile" evidence="8">
    <location>
        <begin position="214"/>
        <end position="335"/>
    </location>
</feature>
<dbReference type="InterPro" id="IPR036876">
    <property type="entry name" value="UVR_dom_sf"/>
</dbReference>
<dbReference type="InterPro" id="IPR050066">
    <property type="entry name" value="UvrABC_protein_C"/>
</dbReference>
<evidence type="ECO:0008006" key="11">
    <source>
        <dbReference type="Google" id="ProtNLM"/>
    </source>
</evidence>
<dbReference type="Gene3D" id="3.40.1440.10">
    <property type="entry name" value="GIY-YIG endonuclease"/>
    <property type="match status" value="1"/>
</dbReference>
<protein>
    <recommendedName>
        <fullName evidence="11">Excinuclease ABC subunit C</fullName>
    </recommendedName>
</protein>
<keyword evidence="2" id="KW-0227">DNA damage</keyword>
<dbReference type="Pfam" id="PF02151">
    <property type="entry name" value="UVR"/>
    <property type="match status" value="1"/>
</dbReference>
<evidence type="ECO:0000313" key="9">
    <source>
        <dbReference type="EMBL" id="PIT97106.1"/>
    </source>
</evidence>
<dbReference type="Pfam" id="PF01541">
    <property type="entry name" value="GIY-YIG"/>
    <property type="match status" value="1"/>
</dbReference>
<evidence type="ECO:0000313" key="10">
    <source>
        <dbReference type="Proteomes" id="UP000228596"/>
    </source>
</evidence>
<evidence type="ECO:0000259" key="8">
    <source>
        <dbReference type="PROSITE" id="PS50165"/>
    </source>
</evidence>
<feature type="domain" description="GIY-YIG" evidence="7">
    <location>
        <begin position="15"/>
        <end position="92"/>
    </location>
</feature>
<organism evidence="9 10">
    <name type="scientific">Candidatus Berkelbacteria bacterium CG10_big_fil_rev_8_21_14_0_10_41_12</name>
    <dbReference type="NCBI Taxonomy" id="1974513"/>
    <lineage>
        <taxon>Bacteria</taxon>
        <taxon>Candidatus Berkelbacteria</taxon>
    </lineage>
</organism>
<keyword evidence="1" id="KW-0963">Cytoplasm</keyword>
<dbReference type="PANTHER" id="PTHR30562">
    <property type="entry name" value="UVRC/OXIDOREDUCTASE"/>
    <property type="match status" value="1"/>
</dbReference>
<dbReference type="Proteomes" id="UP000228596">
    <property type="component" value="Unassembled WGS sequence"/>
</dbReference>
<dbReference type="GO" id="GO:0009381">
    <property type="term" value="F:excinuclease ABC activity"/>
    <property type="evidence" value="ECO:0007669"/>
    <property type="project" value="InterPro"/>
</dbReference>
<dbReference type="CDD" id="cd10434">
    <property type="entry name" value="GIY-YIG_UvrC_Cho"/>
    <property type="match status" value="1"/>
</dbReference>
<feature type="domain" description="UVR" evidence="6">
    <location>
        <begin position="202"/>
        <end position="237"/>
    </location>
</feature>
<dbReference type="InterPro" id="IPR000305">
    <property type="entry name" value="GIY-YIG_endonuc"/>
</dbReference>
<dbReference type="GO" id="GO:0006289">
    <property type="term" value="P:nucleotide-excision repair"/>
    <property type="evidence" value="ECO:0007669"/>
    <property type="project" value="InterPro"/>
</dbReference>
<dbReference type="PROSITE" id="PS50165">
    <property type="entry name" value="UVRC"/>
    <property type="match status" value="1"/>
</dbReference>
<dbReference type="AlphaFoldDB" id="A0A2M6WWL5"/>
<dbReference type="InterPro" id="IPR001162">
    <property type="entry name" value="UvrC_RNase_H_dom"/>
</dbReference>
<dbReference type="PANTHER" id="PTHR30562:SF1">
    <property type="entry name" value="UVRABC SYSTEM PROTEIN C"/>
    <property type="match status" value="1"/>
</dbReference>
<keyword evidence="4" id="KW-0267">Excision nuclease</keyword>
<dbReference type="InterPro" id="IPR001943">
    <property type="entry name" value="UVR_dom"/>
</dbReference>
<dbReference type="SMART" id="SM00465">
    <property type="entry name" value="GIYc"/>
    <property type="match status" value="1"/>
</dbReference>
<dbReference type="InterPro" id="IPR038476">
    <property type="entry name" value="UvrC_RNase_H_dom_sf"/>
</dbReference>
<comment type="caution">
    <text evidence="9">The sequence shown here is derived from an EMBL/GenBank/DDBJ whole genome shotgun (WGS) entry which is preliminary data.</text>
</comment>
<keyword evidence="5" id="KW-0234">DNA repair</keyword>
<dbReference type="EMBL" id="PEZV01000036">
    <property type="protein sequence ID" value="PIT97106.1"/>
    <property type="molecule type" value="Genomic_DNA"/>
</dbReference>
<dbReference type="SUPFAM" id="SSF46600">
    <property type="entry name" value="C-terminal UvrC-binding domain of UvrB"/>
    <property type="match status" value="1"/>
</dbReference>
<sequence>MKDTELRQIIKNFPETPGIYLMKNAEGKIIYVGKATSLKLRIMSYFNRSLSVKTHSQMSEVADIDFIETESTVEAILLESQLIKKYNPRFNVKEKDDKSKIYVHITKEKFPRIYTLRETDLINISGKNPILYGPFISAASLDLALEFIRKIIPYRSCKVISRKKCLYGFIGLCDAPCENLILQNDYKRNIQLVRDFFEGKKSRIFSSLRRELDKLSRAREYEKAAVVRDRIYALEHLKQIFAIKRDFQTKFDRVEGYDISNISGAHATGSMVVFIDGMPEKSEYRKFKIKNIKGANDTGMFSQILARRFKNDWDLPNLILVDGGKGQVSATVGVLKKIDLNIPVVGLAKGPDRKKDELITSRVIPRGEIELFKRVRDEAHRFAHGYYEKLHRKSL</sequence>
<evidence type="ECO:0000259" key="7">
    <source>
        <dbReference type="PROSITE" id="PS50164"/>
    </source>
</evidence>
<gene>
    <name evidence="9" type="ORF">COT77_03255</name>
</gene>
<evidence type="ECO:0000256" key="3">
    <source>
        <dbReference type="ARBA" id="ARBA00022769"/>
    </source>
</evidence>
<evidence type="ECO:0000259" key="6">
    <source>
        <dbReference type="PROSITE" id="PS50151"/>
    </source>
</evidence>
<accession>A0A2M6WWL5</accession>
<evidence type="ECO:0000256" key="5">
    <source>
        <dbReference type="ARBA" id="ARBA00023204"/>
    </source>
</evidence>
<dbReference type="GO" id="GO:0009380">
    <property type="term" value="C:excinuclease repair complex"/>
    <property type="evidence" value="ECO:0007669"/>
    <property type="project" value="TreeGrafter"/>
</dbReference>
<dbReference type="SUPFAM" id="SSF82771">
    <property type="entry name" value="GIY-YIG endonuclease"/>
    <property type="match status" value="1"/>
</dbReference>
<dbReference type="Gene3D" id="3.30.420.340">
    <property type="entry name" value="UvrC, RNAse H endonuclease domain"/>
    <property type="match status" value="1"/>
</dbReference>